<name>A0A2K1K5J2_PHYPA</name>
<protein>
    <submittedName>
        <fullName evidence="1 2">Uncharacterized protein</fullName>
    </submittedName>
</protein>
<dbReference type="Gramene" id="Pp3c8_450V3.1">
    <property type="protein sequence ID" value="PAC:32966332.CDS.1"/>
    <property type="gene ID" value="Pp3c8_450"/>
</dbReference>
<dbReference type="AlphaFoldDB" id="A0A2K1K5J2"/>
<dbReference type="Proteomes" id="UP000006727">
    <property type="component" value="Chromosome 8"/>
</dbReference>
<dbReference type="EMBL" id="ABEU02000008">
    <property type="protein sequence ID" value="PNR49063.1"/>
    <property type="molecule type" value="Genomic_DNA"/>
</dbReference>
<sequence>MKSSKVISCIKRIGEHFLNLWLQDGNFETLESSFKCKAALLENLFSHSHSHSQLFVSYIKSNIRHIEQVVSDIAQCRTKFPQSYIRRA</sequence>
<dbReference type="PaxDb" id="3218-PP1S325_50V6.1"/>
<organism evidence="1">
    <name type="scientific">Physcomitrium patens</name>
    <name type="common">Spreading-leaved earth moss</name>
    <name type="synonym">Physcomitrella patens</name>
    <dbReference type="NCBI Taxonomy" id="3218"/>
    <lineage>
        <taxon>Eukaryota</taxon>
        <taxon>Viridiplantae</taxon>
        <taxon>Streptophyta</taxon>
        <taxon>Embryophyta</taxon>
        <taxon>Bryophyta</taxon>
        <taxon>Bryophytina</taxon>
        <taxon>Bryopsida</taxon>
        <taxon>Funariidae</taxon>
        <taxon>Funariales</taxon>
        <taxon>Funariaceae</taxon>
        <taxon>Physcomitrium</taxon>
    </lineage>
</organism>
<evidence type="ECO:0000313" key="3">
    <source>
        <dbReference type="Proteomes" id="UP000006727"/>
    </source>
</evidence>
<reference evidence="2" key="3">
    <citation type="submission" date="2020-12" db="UniProtKB">
        <authorList>
            <consortium name="EnsemblPlants"/>
        </authorList>
    </citation>
    <scope>IDENTIFICATION</scope>
</reference>
<evidence type="ECO:0000313" key="1">
    <source>
        <dbReference type="EMBL" id="PNR49063.1"/>
    </source>
</evidence>
<accession>A0A2K1K5J2</accession>
<gene>
    <name evidence="1" type="ORF">PHYPA_010959</name>
</gene>
<reference evidence="1 3" key="1">
    <citation type="journal article" date="2008" name="Science">
        <title>The Physcomitrella genome reveals evolutionary insights into the conquest of land by plants.</title>
        <authorList>
            <person name="Rensing S."/>
            <person name="Lang D."/>
            <person name="Zimmer A."/>
            <person name="Terry A."/>
            <person name="Salamov A."/>
            <person name="Shapiro H."/>
            <person name="Nishiyama T."/>
            <person name="Perroud P.-F."/>
            <person name="Lindquist E."/>
            <person name="Kamisugi Y."/>
            <person name="Tanahashi T."/>
            <person name="Sakakibara K."/>
            <person name="Fujita T."/>
            <person name="Oishi K."/>
            <person name="Shin-I T."/>
            <person name="Kuroki Y."/>
            <person name="Toyoda A."/>
            <person name="Suzuki Y."/>
            <person name="Hashimoto A."/>
            <person name="Yamaguchi K."/>
            <person name="Sugano A."/>
            <person name="Kohara Y."/>
            <person name="Fujiyama A."/>
            <person name="Anterola A."/>
            <person name="Aoki S."/>
            <person name="Ashton N."/>
            <person name="Barbazuk W.B."/>
            <person name="Barker E."/>
            <person name="Bennetzen J."/>
            <person name="Bezanilla M."/>
            <person name="Blankenship R."/>
            <person name="Cho S.H."/>
            <person name="Dutcher S."/>
            <person name="Estelle M."/>
            <person name="Fawcett J.A."/>
            <person name="Gundlach H."/>
            <person name="Hanada K."/>
            <person name="Heyl A."/>
            <person name="Hicks K.A."/>
            <person name="Hugh J."/>
            <person name="Lohr M."/>
            <person name="Mayer K."/>
            <person name="Melkozernov A."/>
            <person name="Murata T."/>
            <person name="Nelson D."/>
            <person name="Pils B."/>
            <person name="Prigge M."/>
            <person name="Reiss B."/>
            <person name="Renner T."/>
            <person name="Rombauts S."/>
            <person name="Rushton P."/>
            <person name="Sanderfoot A."/>
            <person name="Schween G."/>
            <person name="Shiu S.-H."/>
            <person name="Stueber K."/>
            <person name="Theodoulou F.L."/>
            <person name="Tu H."/>
            <person name="Van de Peer Y."/>
            <person name="Verrier P.J."/>
            <person name="Waters E."/>
            <person name="Wood A."/>
            <person name="Yang L."/>
            <person name="Cove D."/>
            <person name="Cuming A."/>
            <person name="Hasebe M."/>
            <person name="Lucas S."/>
            <person name="Mishler D.B."/>
            <person name="Reski R."/>
            <person name="Grigoriev I."/>
            <person name="Quatrano R.S."/>
            <person name="Boore J.L."/>
        </authorList>
    </citation>
    <scope>NUCLEOTIDE SEQUENCE [LARGE SCALE GENOMIC DNA]</scope>
    <source>
        <strain evidence="2 3">cv. Gransden 2004</strain>
    </source>
</reference>
<proteinExistence type="predicted"/>
<dbReference type="EnsemblPlants" id="Pp3c8_450V3.1">
    <property type="protein sequence ID" value="PAC:32966332.CDS.1"/>
    <property type="gene ID" value="Pp3c8_450"/>
</dbReference>
<dbReference type="EnsemblPlants" id="Pp3c8_450V3.2">
    <property type="protein sequence ID" value="PAC:32966333.CDS.1"/>
    <property type="gene ID" value="Pp3c8_450"/>
</dbReference>
<keyword evidence="3" id="KW-1185">Reference proteome</keyword>
<dbReference type="Gramene" id="Pp3c8_450V3.2">
    <property type="protein sequence ID" value="PAC:32966333.CDS.1"/>
    <property type="gene ID" value="Pp3c8_450"/>
</dbReference>
<evidence type="ECO:0000313" key="2">
    <source>
        <dbReference type="EnsemblPlants" id="PAC:32966332.CDS.1"/>
    </source>
</evidence>
<reference evidence="1 3" key="2">
    <citation type="journal article" date="2018" name="Plant J.">
        <title>The Physcomitrella patens chromosome-scale assembly reveals moss genome structure and evolution.</title>
        <authorList>
            <person name="Lang D."/>
            <person name="Ullrich K.K."/>
            <person name="Murat F."/>
            <person name="Fuchs J."/>
            <person name="Jenkins J."/>
            <person name="Haas F.B."/>
            <person name="Piednoel M."/>
            <person name="Gundlach H."/>
            <person name="Van Bel M."/>
            <person name="Meyberg R."/>
            <person name="Vives C."/>
            <person name="Morata J."/>
            <person name="Symeonidi A."/>
            <person name="Hiss M."/>
            <person name="Muchero W."/>
            <person name="Kamisugi Y."/>
            <person name="Saleh O."/>
            <person name="Blanc G."/>
            <person name="Decker E.L."/>
            <person name="van Gessel N."/>
            <person name="Grimwood J."/>
            <person name="Hayes R.D."/>
            <person name="Graham S.W."/>
            <person name="Gunter L.E."/>
            <person name="McDaniel S.F."/>
            <person name="Hoernstein S.N.W."/>
            <person name="Larsson A."/>
            <person name="Li F.W."/>
            <person name="Perroud P.F."/>
            <person name="Phillips J."/>
            <person name="Ranjan P."/>
            <person name="Rokshar D.S."/>
            <person name="Rothfels C.J."/>
            <person name="Schneider L."/>
            <person name="Shu S."/>
            <person name="Stevenson D.W."/>
            <person name="Thummler F."/>
            <person name="Tillich M."/>
            <person name="Villarreal Aguilar J.C."/>
            <person name="Widiez T."/>
            <person name="Wong G.K."/>
            <person name="Wymore A."/>
            <person name="Zhang Y."/>
            <person name="Zimmer A.D."/>
            <person name="Quatrano R.S."/>
            <person name="Mayer K.F.X."/>
            <person name="Goodstein D."/>
            <person name="Casacuberta J.M."/>
            <person name="Vandepoele K."/>
            <person name="Reski R."/>
            <person name="Cuming A.C."/>
            <person name="Tuskan G.A."/>
            <person name="Maumus F."/>
            <person name="Salse J."/>
            <person name="Schmutz J."/>
            <person name="Rensing S.A."/>
        </authorList>
    </citation>
    <scope>NUCLEOTIDE SEQUENCE [LARGE SCALE GENOMIC DNA]</scope>
    <source>
        <strain evidence="2 3">cv. Gransden 2004</strain>
    </source>
</reference>
<dbReference type="InParanoid" id="A0A2K1K5J2"/>